<protein>
    <submittedName>
        <fullName evidence="2">Uncharacterized protein</fullName>
    </submittedName>
</protein>
<accession>A0AAE9FH65</accession>
<dbReference type="Proteomes" id="UP000829354">
    <property type="component" value="Chromosome X"/>
</dbReference>
<name>A0AAE9FH65_CAEBR</name>
<evidence type="ECO:0000313" key="3">
    <source>
        <dbReference type="Proteomes" id="UP000829354"/>
    </source>
</evidence>
<reference evidence="2 3" key="1">
    <citation type="submission" date="2022-04" db="EMBL/GenBank/DDBJ databases">
        <title>Chromosome-level reference genomes for two strains of Caenorhabditis briggsae: an improved platform for comparative genomics.</title>
        <authorList>
            <person name="Stevens L."/>
            <person name="Andersen E."/>
        </authorList>
    </citation>
    <scope>NUCLEOTIDE SEQUENCE [LARGE SCALE GENOMIC DNA]</scope>
    <source>
        <strain evidence="2">VX34</strain>
        <tissue evidence="2">Whole-organism</tissue>
    </source>
</reference>
<sequence>MEDMASETSDPIQIMIVSTPNLPKTSICLTVEDFTEPLRRRSLPKEESPRSGLKPHDTLGADDRRQSACSLAERRIEEHRKYSSYGIESPIPIELPCSSSQPEPERSPSICYSKKPVRSLSAGWRESFRVSVQRVTRKLNVFRRASPSTLSTRSTQQFLVPSPEMSYKSNPETVKMKKSISFSETTRNAFRRSFRQKEEEKTSDAPLCYLF</sequence>
<proteinExistence type="predicted"/>
<dbReference type="AlphaFoldDB" id="A0AAE9FH65"/>
<evidence type="ECO:0000256" key="1">
    <source>
        <dbReference type="SAM" id="MobiDB-lite"/>
    </source>
</evidence>
<dbReference type="EMBL" id="CP092625">
    <property type="protein sequence ID" value="UMM41192.1"/>
    <property type="molecule type" value="Genomic_DNA"/>
</dbReference>
<organism evidence="2 3">
    <name type="scientific">Caenorhabditis briggsae</name>
    <dbReference type="NCBI Taxonomy" id="6238"/>
    <lineage>
        <taxon>Eukaryota</taxon>
        <taxon>Metazoa</taxon>
        <taxon>Ecdysozoa</taxon>
        <taxon>Nematoda</taxon>
        <taxon>Chromadorea</taxon>
        <taxon>Rhabditida</taxon>
        <taxon>Rhabditina</taxon>
        <taxon>Rhabditomorpha</taxon>
        <taxon>Rhabditoidea</taxon>
        <taxon>Rhabditidae</taxon>
        <taxon>Peloderinae</taxon>
        <taxon>Caenorhabditis</taxon>
    </lineage>
</organism>
<feature type="region of interest" description="Disordered" evidence="1">
    <location>
        <begin position="38"/>
        <end position="70"/>
    </location>
</feature>
<evidence type="ECO:0000313" key="2">
    <source>
        <dbReference type="EMBL" id="UMM41192.1"/>
    </source>
</evidence>
<keyword evidence="3" id="KW-1185">Reference proteome</keyword>
<gene>
    <name evidence="2" type="ORF">L5515_017562</name>
</gene>